<dbReference type="Proteomes" id="UP000053342">
    <property type="component" value="Unassembled WGS sequence"/>
</dbReference>
<feature type="region of interest" description="Disordered" evidence="1">
    <location>
        <begin position="194"/>
        <end position="285"/>
    </location>
</feature>
<dbReference type="STRING" id="215243.A0A0D2CDT3"/>
<organism evidence="3 4">
    <name type="scientific">Exophiala oligosperma</name>
    <dbReference type="NCBI Taxonomy" id="215243"/>
    <lineage>
        <taxon>Eukaryota</taxon>
        <taxon>Fungi</taxon>
        <taxon>Dikarya</taxon>
        <taxon>Ascomycota</taxon>
        <taxon>Pezizomycotina</taxon>
        <taxon>Eurotiomycetes</taxon>
        <taxon>Chaetothyriomycetidae</taxon>
        <taxon>Chaetothyriales</taxon>
        <taxon>Herpotrichiellaceae</taxon>
        <taxon>Exophiala</taxon>
    </lineage>
</organism>
<keyword evidence="2" id="KW-0812">Transmembrane</keyword>
<keyword evidence="4" id="KW-1185">Reference proteome</keyword>
<dbReference type="VEuPathDB" id="FungiDB:PV06_00627"/>
<feature type="region of interest" description="Disordered" evidence="1">
    <location>
        <begin position="541"/>
        <end position="617"/>
    </location>
</feature>
<feature type="compositionally biased region" description="Polar residues" evidence="1">
    <location>
        <begin position="199"/>
        <end position="208"/>
    </location>
</feature>
<feature type="transmembrane region" description="Helical" evidence="2">
    <location>
        <begin position="1092"/>
        <end position="1122"/>
    </location>
</feature>
<evidence type="ECO:0000313" key="4">
    <source>
        <dbReference type="Proteomes" id="UP000053342"/>
    </source>
</evidence>
<feature type="compositionally biased region" description="Basic and acidic residues" evidence="1">
    <location>
        <begin position="724"/>
        <end position="733"/>
    </location>
</feature>
<feature type="compositionally biased region" description="Polar residues" evidence="1">
    <location>
        <begin position="916"/>
        <end position="931"/>
    </location>
</feature>
<feature type="region of interest" description="Disordered" evidence="1">
    <location>
        <begin position="496"/>
        <end position="517"/>
    </location>
</feature>
<feature type="compositionally biased region" description="Polar residues" evidence="1">
    <location>
        <begin position="395"/>
        <end position="409"/>
    </location>
</feature>
<keyword evidence="2" id="KW-0472">Membrane</keyword>
<feature type="region of interest" description="Disordered" evidence="1">
    <location>
        <begin position="754"/>
        <end position="806"/>
    </location>
</feature>
<protein>
    <submittedName>
        <fullName evidence="3">Uncharacterized protein</fullName>
    </submittedName>
</protein>
<feature type="compositionally biased region" description="Basic and acidic residues" evidence="1">
    <location>
        <begin position="413"/>
        <end position="423"/>
    </location>
</feature>
<sequence length="1139" mass="124321">MPSRSSNPPFLPRSSRPLRKFSFSTCSSFSSQKDVWDSRIPSETVTYAGIQKNESRHRHSSQAVFDFQKQQAVDSVAHFHTAERAELAASQRHQRLINNEEASRISQAQTQTDEVATLAAPQGVDAWSIPLDQSRRQTAIFIGPVVEAPSKAPGRESGPAAGTYLRVSSAYVDMHRPLHKEDYLIARGANPRTGVVTPGSHSASSSVDGKSPVPHGRWRQRGDEWISSDFEQETPPPKQRKERLSPPHQRLRLPPKLVARERGSSVGELSAPIKPLGQNSRSSNGDTFAFYRHVRESEMHREVPIRTISPQMRQKQSPGEPGVRRKPVGTPPKGKRDGAKSDSPAIDESDDTVLRPPKLETDLRSSSAPVPAPLRNFGPCNVDKDLPTLPGDTPRSPSQEYRTIATQNPFLGGEEKETAREFPDPTSQGSTGRAIAQKDLPCLPMNNGPSRLRQASTPMELGTVRDNLVSSKNVMSPPAESPRGPRGGNPAYPFTRLARQTHPPPQTRKGNGPLGVRPMPVPIYDNPPKQHSPTMTRPMLVRTEGPRSMPPTAMRMPNRSRDDHDLLSNTTSTLTSTTISRPGLPRQLMVGPRPSMPDPRMTNTGRPRVPKRPAPPDTPGIFMNTGMNMSSDSIMPMLLPRVRPRGMSRPTMPVRDQNMHDVPKMMPVHKHSNLTSMGPVPLWGETEWEGSVSTRSPLDPERSLVPPPLRPRVQSGQEHSTGTDIHKEGENTKVNRPGLTRKCSRCHNGFVDVKRPGLGGVIHTSGHQKNGERVDEGSKLIHPTGSPLPGLPEESDASGNEHQHGENQECHDVCCPDCCKEQDVHGSCLGHPSPSSMGSPGKTIWSEAHSPSSASESEGWDYGKNQKGNRPPPEIHLTEENTSSPRRSKLRPTGRSPIELSAQPRTPATPFKKAASSRNELVSKQKSSTPGSHKRQRSCSSPVIGSAGPVRKPNSSQGVRLASGSRLRVPTPTGLAISCIGLPRNRNTSGTSIGTIEVQLPGLGSFGGGAVSDLVLVPFEATKMWIKNHPQAMKIGWQALERGWQMSQVMTTTAWRLWALVFVYSKTGKLKLKVSKGETAGGFVIDCARSALYLLVFAAVGVFLLRVLGIVLGLFGIVGWFVKTIFWVLGKVLGSGTVR</sequence>
<keyword evidence="2" id="KW-1133">Transmembrane helix</keyword>
<name>A0A0D2CDT3_9EURO</name>
<accession>A0A0D2CDT3</accession>
<feature type="compositionally biased region" description="Polar residues" evidence="1">
    <location>
        <begin position="308"/>
        <end position="317"/>
    </location>
</feature>
<reference evidence="3 4" key="1">
    <citation type="submission" date="2015-01" db="EMBL/GenBank/DDBJ databases">
        <title>The Genome Sequence of Exophiala oligosperma CBS72588.</title>
        <authorList>
            <consortium name="The Broad Institute Genomics Platform"/>
            <person name="Cuomo C."/>
            <person name="de Hoog S."/>
            <person name="Gorbushina A."/>
            <person name="Stielow B."/>
            <person name="Teixiera M."/>
            <person name="Abouelleil A."/>
            <person name="Chapman S.B."/>
            <person name="Priest M."/>
            <person name="Young S.K."/>
            <person name="Wortman J."/>
            <person name="Nusbaum C."/>
            <person name="Birren B."/>
        </authorList>
    </citation>
    <scope>NUCLEOTIDE SEQUENCE [LARGE SCALE GENOMIC DNA]</scope>
    <source>
        <strain evidence="3 4">CBS 72588</strain>
    </source>
</reference>
<feature type="region of interest" description="Disordered" evidence="1">
    <location>
        <begin position="301"/>
        <end position="443"/>
    </location>
</feature>
<dbReference type="RefSeq" id="XP_016268198.1">
    <property type="nucleotide sequence ID" value="XM_016401145.1"/>
</dbReference>
<feature type="compositionally biased region" description="Low complexity" evidence="1">
    <location>
        <begin position="567"/>
        <end position="578"/>
    </location>
</feature>
<dbReference type="EMBL" id="KN847332">
    <property type="protein sequence ID" value="KIW47982.1"/>
    <property type="molecule type" value="Genomic_DNA"/>
</dbReference>
<feature type="region of interest" description="Disordered" evidence="1">
    <location>
        <begin position="832"/>
        <end position="967"/>
    </location>
</feature>
<dbReference type="OrthoDB" id="3363151at2759"/>
<feature type="region of interest" description="Disordered" evidence="1">
    <location>
        <begin position="691"/>
        <end position="740"/>
    </location>
</feature>
<evidence type="ECO:0000313" key="3">
    <source>
        <dbReference type="EMBL" id="KIW47982.1"/>
    </source>
</evidence>
<feature type="compositionally biased region" description="Low complexity" evidence="1">
    <location>
        <begin position="832"/>
        <end position="857"/>
    </location>
</feature>
<proteinExistence type="predicted"/>
<gene>
    <name evidence="3" type="ORF">PV06_00627</name>
</gene>
<feature type="compositionally biased region" description="Polar residues" evidence="1">
    <location>
        <begin position="714"/>
        <end position="723"/>
    </location>
</feature>
<dbReference type="AlphaFoldDB" id="A0A0D2CDT3"/>
<evidence type="ECO:0000256" key="2">
    <source>
        <dbReference type="SAM" id="Phobius"/>
    </source>
</evidence>
<evidence type="ECO:0000256" key="1">
    <source>
        <dbReference type="SAM" id="MobiDB-lite"/>
    </source>
</evidence>
<dbReference type="GeneID" id="27352701"/>
<dbReference type="HOGENOM" id="CLU_271693_0_0_1"/>
<feature type="compositionally biased region" description="Basic and acidic residues" evidence="1">
    <location>
        <begin position="769"/>
        <end position="779"/>
    </location>
</feature>